<dbReference type="GO" id="GO:0005524">
    <property type="term" value="F:ATP binding"/>
    <property type="evidence" value="ECO:0007669"/>
    <property type="project" value="UniProtKB-KW"/>
</dbReference>
<evidence type="ECO:0000313" key="6">
    <source>
        <dbReference type="Proteomes" id="UP001279681"/>
    </source>
</evidence>
<keyword evidence="1" id="KW-0813">Transport</keyword>
<dbReference type="SUPFAM" id="SSF52540">
    <property type="entry name" value="P-loop containing nucleoside triphosphate hydrolases"/>
    <property type="match status" value="1"/>
</dbReference>
<name>A0ABU4W709_9FUSO</name>
<evidence type="ECO:0000256" key="3">
    <source>
        <dbReference type="ARBA" id="ARBA00022840"/>
    </source>
</evidence>
<dbReference type="InterPro" id="IPR027417">
    <property type="entry name" value="P-loop_NTPase"/>
</dbReference>
<dbReference type="PANTHER" id="PTHR42788">
    <property type="entry name" value="TAURINE IMPORT ATP-BINDING PROTEIN-RELATED"/>
    <property type="match status" value="1"/>
</dbReference>
<keyword evidence="6" id="KW-1185">Reference proteome</keyword>
<dbReference type="InterPro" id="IPR050166">
    <property type="entry name" value="ABC_transporter_ATP-bind"/>
</dbReference>
<organism evidence="5 6">
    <name type="scientific">Candidatus Cetobacterium colombiensis</name>
    <dbReference type="NCBI Taxonomy" id="3073100"/>
    <lineage>
        <taxon>Bacteria</taxon>
        <taxon>Fusobacteriati</taxon>
        <taxon>Fusobacteriota</taxon>
        <taxon>Fusobacteriia</taxon>
        <taxon>Fusobacteriales</taxon>
        <taxon>Fusobacteriaceae</taxon>
        <taxon>Cetobacterium</taxon>
    </lineage>
</organism>
<dbReference type="Gene3D" id="3.40.50.300">
    <property type="entry name" value="P-loop containing nucleotide triphosphate hydrolases"/>
    <property type="match status" value="1"/>
</dbReference>
<evidence type="ECO:0000259" key="4">
    <source>
        <dbReference type="PROSITE" id="PS50893"/>
    </source>
</evidence>
<gene>
    <name evidence="5" type="ORF">RFV38_02235</name>
</gene>
<evidence type="ECO:0000256" key="1">
    <source>
        <dbReference type="ARBA" id="ARBA00022448"/>
    </source>
</evidence>
<comment type="caution">
    <text evidence="5">The sequence shown here is derived from an EMBL/GenBank/DDBJ whole genome shotgun (WGS) entry which is preliminary data.</text>
</comment>
<dbReference type="InterPro" id="IPR003439">
    <property type="entry name" value="ABC_transporter-like_ATP-bd"/>
</dbReference>
<dbReference type="PROSITE" id="PS50893">
    <property type="entry name" value="ABC_TRANSPORTER_2"/>
    <property type="match status" value="1"/>
</dbReference>
<sequence length="238" mass="27215">MNILEAKNITFSYDDDSIILKNLSFHIKKGELISIVGGSGCGKSTILKILTGIEKNSQGNINTNDLSYMPQSDTLLPWRNILDNILLPAEIKKENLKKAKEKAITYLKRLELFDYAYNFPKDLSGGMKQRICFIRALINDNELLLLDEPFSALDSITREDLQKWLLKNLSLLKKSMIFITHDIDEAIFLSNRILVCSEKPISFFKEFNIPPNINSEQKLQLKKEILKAIKGEASYEKN</sequence>
<dbReference type="PANTHER" id="PTHR42788:SF2">
    <property type="entry name" value="ABC TRANSPORTER ATP-BINDING PROTEIN"/>
    <property type="match status" value="1"/>
</dbReference>
<protein>
    <submittedName>
        <fullName evidence="5">ATP-binding cassette domain-containing protein</fullName>
    </submittedName>
</protein>
<feature type="domain" description="ABC transporter" evidence="4">
    <location>
        <begin position="4"/>
        <end position="223"/>
    </location>
</feature>
<dbReference type="InterPro" id="IPR017871">
    <property type="entry name" value="ABC_transporter-like_CS"/>
</dbReference>
<dbReference type="RefSeq" id="WP_320312730.1">
    <property type="nucleotide sequence ID" value="NZ_JAVIKH010000002.1"/>
</dbReference>
<dbReference type="InterPro" id="IPR003593">
    <property type="entry name" value="AAA+_ATPase"/>
</dbReference>
<reference evidence="6" key="1">
    <citation type="submission" date="2023-07" db="EMBL/GenBank/DDBJ databases">
        <authorList>
            <person name="Colorado M.A."/>
            <person name="Villamil L.M."/>
            <person name="Melo J.F."/>
            <person name="Rodriguez J.A."/>
            <person name="Ruiz R.Y."/>
        </authorList>
    </citation>
    <scope>NUCLEOTIDE SEQUENCE [LARGE SCALE GENOMIC DNA]</scope>
    <source>
        <strain evidence="6">C33</strain>
    </source>
</reference>
<keyword evidence="3 5" id="KW-0067">ATP-binding</keyword>
<dbReference type="EMBL" id="JAVIKH010000002">
    <property type="protein sequence ID" value="MDX8335321.1"/>
    <property type="molecule type" value="Genomic_DNA"/>
</dbReference>
<keyword evidence="2" id="KW-0547">Nucleotide-binding</keyword>
<evidence type="ECO:0000256" key="2">
    <source>
        <dbReference type="ARBA" id="ARBA00022741"/>
    </source>
</evidence>
<dbReference type="Proteomes" id="UP001279681">
    <property type="component" value="Unassembled WGS sequence"/>
</dbReference>
<dbReference type="PROSITE" id="PS00211">
    <property type="entry name" value="ABC_TRANSPORTER_1"/>
    <property type="match status" value="1"/>
</dbReference>
<proteinExistence type="predicted"/>
<evidence type="ECO:0000313" key="5">
    <source>
        <dbReference type="EMBL" id="MDX8335321.1"/>
    </source>
</evidence>
<dbReference type="Pfam" id="PF00005">
    <property type="entry name" value="ABC_tran"/>
    <property type="match status" value="1"/>
</dbReference>
<dbReference type="SMART" id="SM00382">
    <property type="entry name" value="AAA"/>
    <property type="match status" value="1"/>
</dbReference>
<accession>A0ABU4W709</accession>